<keyword evidence="1" id="KW-1133">Transmembrane helix</keyword>
<organism evidence="2 3">
    <name type="scientific">Paraconexibacter antarcticus</name>
    <dbReference type="NCBI Taxonomy" id="2949664"/>
    <lineage>
        <taxon>Bacteria</taxon>
        <taxon>Bacillati</taxon>
        <taxon>Actinomycetota</taxon>
        <taxon>Thermoleophilia</taxon>
        <taxon>Solirubrobacterales</taxon>
        <taxon>Paraconexibacteraceae</taxon>
        <taxon>Paraconexibacter</taxon>
    </lineage>
</organism>
<feature type="transmembrane region" description="Helical" evidence="1">
    <location>
        <begin position="219"/>
        <end position="238"/>
    </location>
</feature>
<keyword evidence="1" id="KW-0472">Membrane</keyword>
<name>A0ABY5DT98_9ACTN</name>
<dbReference type="Proteomes" id="UP001056035">
    <property type="component" value="Chromosome"/>
</dbReference>
<reference evidence="2 3" key="1">
    <citation type="submission" date="2022-06" db="EMBL/GenBank/DDBJ databases">
        <title>Paraconexibacter antarcticus.</title>
        <authorList>
            <person name="Kim C.S."/>
        </authorList>
    </citation>
    <scope>NUCLEOTIDE SEQUENCE [LARGE SCALE GENOMIC DNA]</scope>
    <source>
        <strain evidence="2 3">02-257</strain>
    </source>
</reference>
<feature type="transmembrane region" description="Helical" evidence="1">
    <location>
        <begin position="59"/>
        <end position="84"/>
    </location>
</feature>
<sequence>MSPEPLQYTPRVAPLGGRPSPVAVARSFARRRQVPLVVAGTAGTAAALGWVIAGRRHEFAAAVAGASVWVLLATTLMQVVALLARSEAWHLSIQAAGGRVERRILYRASSMQVLGGLLNSQLGVAARIAALRRSSPAVCPQVPTLIAAELPILAVEALMAAVFSFTLVGPLGLPWWLPVVAIAGIGSASAGLRHLAVGKGRELWRGLAVARSLSHGSRLIAFVLVAILAQTVRGWILLHAVGVDASLFDAVAVLIAVVTLAQLPIGPGASAAAAVLILGRQGVAASAAAGVLLTATGTVGGACFAAWAGGDRLWAHRRARRPGQRERT</sequence>
<feature type="transmembrane region" description="Helical" evidence="1">
    <location>
        <begin position="150"/>
        <end position="169"/>
    </location>
</feature>
<gene>
    <name evidence="2" type="ORF">NBH00_20820</name>
</gene>
<evidence type="ECO:0000313" key="2">
    <source>
        <dbReference type="EMBL" id="UTI63774.1"/>
    </source>
</evidence>
<evidence type="ECO:0000256" key="1">
    <source>
        <dbReference type="SAM" id="Phobius"/>
    </source>
</evidence>
<accession>A0ABY5DT98</accession>
<protein>
    <submittedName>
        <fullName evidence="2">Flippase-like domain-containing protein</fullName>
    </submittedName>
</protein>
<keyword evidence="1" id="KW-0812">Transmembrane</keyword>
<feature type="transmembrane region" description="Helical" evidence="1">
    <location>
        <begin position="34"/>
        <end position="53"/>
    </location>
</feature>
<dbReference type="RefSeq" id="WP_254570495.1">
    <property type="nucleotide sequence ID" value="NZ_CP098502.1"/>
</dbReference>
<proteinExistence type="predicted"/>
<feature type="transmembrane region" description="Helical" evidence="1">
    <location>
        <begin position="285"/>
        <end position="308"/>
    </location>
</feature>
<feature type="transmembrane region" description="Helical" evidence="1">
    <location>
        <begin position="250"/>
        <end position="278"/>
    </location>
</feature>
<feature type="transmembrane region" description="Helical" evidence="1">
    <location>
        <begin position="175"/>
        <end position="198"/>
    </location>
</feature>
<evidence type="ECO:0000313" key="3">
    <source>
        <dbReference type="Proteomes" id="UP001056035"/>
    </source>
</evidence>
<dbReference type="EMBL" id="CP098502">
    <property type="protein sequence ID" value="UTI63774.1"/>
    <property type="molecule type" value="Genomic_DNA"/>
</dbReference>
<keyword evidence="3" id="KW-1185">Reference proteome</keyword>